<keyword evidence="3" id="KW-0677">Repeat</keyword>
<dbReference type="InterPro" id="IPR006674">
    <property type="entry name" value="HD_domain"/>
</dbReference>
<evidence type="ECO:0000256" key="7">
    <source>
        <dbReference type="HAMAP-Rule" id="MF_00277"/>
    </source>
</evidence>
<keyword evidence="4 7" id="KW-0378">Hydrolase</keyword>
<dbReference type="SUPFAM" id="SSF55021">
    <property type="entry name" value="ACT-like"/>
    <property type="match status" value="2"/>
</dbReference>
<organism evidence="10 11">
    <name type="scientific">Massilia haematophila</name>
    <dbReference type="NCBI Taxonomy" id="457923"/>
    <lineage>
        <taxon>Bacteria</taxon>
        <taxon>Pseudomonadati</taxon>
        <taxon>Pseudomonadota</taxon>
        <taxon>Betaproteobacteria</taxon>
        <taxon>Burkholderiales</taxon>
        <taxon>Oxalobacteraceae</taxon>
        <taxon>Telluria group</taxon>
        <taxon>Massilia</taxon>
    </lineage>
</organism>
<dbReference type="CDD" id="cd04900">
    <property type="entry name" value="ACT_UUR-like_1"/>
    <property type="match status" value="1"/>
</dbReference>
<dbReference type="Pfam" id="PF01966">
    <property type="entry name" value="HD"/>
    <property type="match status" value="1"/>
</dbReference>
<reference evidence="11" key="1">
    <citation type="journal article" date="2019" name="Int. J. Syst. Evol. Microbiol.">
        <title>The Global Catalogue of Microorganisms (GCM) 10K type strain sequencing project: providing services to taxonomists for standard genome sequencing and annotation.</title>
        <authorList>
            <consortium name="The Broad Institute Genomics Platform"/>
            <consortium name="The Broad Institute Genome Sequencing Center for Infectious Disease"/>
            <person name="Wu L."/>
            <person name="Ma J."/>
        </authorList>
    </citation>
    <scope>NUCLEOTIDE SEQUENCE [LARGE SCALE GENOMIC DNA]</scope>
    <source>
        <strain evidence="11">CCM 7480</strain>
    </source>
</reference>
<dbReference type="PROSITE" id="PS51671">
    <property type="entry name" value="ACT"/>
    <property type="match status" value="2"/>
</dbReference>
<comment type="similarity">
    <text evidence="7">Belongs to the GlnD family.</text>
</comment>
<comment type="function">
    <text evidence="7">Modifies, by uridylylation and deuridylylation, the PII regulatory proteins (GlnB and homologs), in response to the nitrogen status of the cell that GlnD senses through the glutamine level. Under low glutamine levels, catalyzes the conversion of the PII proteins and UTP to PII-UMP and PPi, while under higher glutamine levels, GlnD hydrolyzes PII-UMP to PII and UMP (deuridylylation). Thus, controls uridylylation state and activity of the PII proteins, and plays an important role in the regulation of nitrogen metabolism.</text>
</comment>
<comment type="caution">
    <text evidence="10">The sequence shown here is derived from an EMBL/GenBank/DDBJ whole genome shotgun (WGS) entry which is preliminary data.</text>
</comment>
<keyword evidence="5 7" id="KW-0460">Magnesium</keyword>
<comment type="domain">
    <text evidence="7">Has four distinct domains: an N-terminal nucleotidyltransferase (NT) domain responsible for UTase activity, a central HD domain that encodes UR activity, and two C-terminal ACT domains that seem to have a role in glutamine sensing.</text>
</comment>
<comment type="activity regulation">
    <text evidence="7">Uridylyltransferase (UTase) activity is inhibited by glutamine, while glutamine activates uridylyl-removing (UR) activity.</text>
</comment>
<dbReference type="Pfam" id="PF01909">
    <property type="entry name" value="NTP_transf_2"/>
    <property type="match status" value="1"/>
</dbReference>
<comment type="cofactor">
    <cofactor evidence="7">
        <name>Mg(2+)</name>
        <dbReference type="ChEBI" id="CHEBI:18420"/>
    </cofactor>
</comment>
<comment type="catalytic activity">
    <reaction evidence="7">
        <text>[protein-PII]-L-tyrosine + UTP = [protein-PII]-uridylyl-L-tyrosine + diphosphate</text>
        <dbReference type="Rhea" id="RHEA:13673"/>
        <dbReference type="Rhea" id="RHEA-COMP:12147"/>
        <dbReference type="Rhea" id="RHEA-COMP:12148"/>
        <dbReference type="ChEBI" id="CHEBI:33019"/>
        <dbReference type="ChEBI" id="CHEBI:46398"/>
        <dbReference type="ChEBI" id="CHEBI:46858"/>
        <dbReference type="ChEBI" id="CHEBI:90602"/>
        <dbReference type="EC" id="2.7.7.59"/>
    </reaction>
</comment>
<dbReference type="InterPro" id="IPR002912">
    <property type="entry name" value="ACT_dom"/>
</dbReference>
<dbReference type="HAMAP" id="MF_00277">
    <property type="entry name" value="PII_uridylyl_transf"/>
    <property type="match status" value="1"/>
</dbReference>
<dbReference type="SMART" id="SM00471">
    <property type="entry name" value="HDc"/>
    <property type="match status" value="1"/>
</dbReference>
<dbReference type="CDD" id="cd05401">
    <property type="entry name" value="NT_GlnE_GlnD_like"/>
    <property type="match status" value="1"/>
</dbReference>
<dbReference type="InterPro" id="IPR013546">
    <property type="entry name" value="PII_UdlTrfase/GS_AdlTrfase"/>
</dbReference>
<dbReference type="EC" id="2.7.7.59" evidence="7"/>
<proteinExistence type="inferred from homology"/>
<evidence type="ECO:0000256" key="3">
    <source>
        <dbReference type="ARBA" id="ARBA00022737"/>
    </source>
</evidence>
<keyword evidence="11" id="KW-1185">Reference proteome</keyword>
<evidence type="ECO:0000256" key="5">
    <source>
        <dbReference type="ARBA" id="ARBA00022842"/>
    </source>
</evidence>
<dbReference type="InterPro" id="IPR045865">
    <property type="entry name" value="ACT-like_dom_sf"/>
</dbReference>
<evidence type="ECO:0000256" key="4">
    <source>
        <dbReference type="ARBA" id="ARBA00022801"/>
    </source>
</evidence>
<dbReference type="CDD" id="cd00077">
    <property type="entry name" value="HDc"/>
    <property type="match status" value="1"/>
</dbReference>
<sequence>MTAAQLDQARPELKQRLKAERQALFERFRRDDRPEKLLRSLRRCVDGILVEAWRAAGLPANTALVGVGGYGRGELFPHSDVDVLILLGAPPDAITQARLENLVQLLWDLGLEIGHSIRTVDECMLESSADITVQTSLLEARLVTGDAALFAQLQKRYREALDPQAFFQAKTAEMRLRHAKYEYTAFALEPNCKESPGALRDLQVILWVAKASSLANSWGQLATRGLITRMEARQLMEKERAFKDIRVRLHLQTGRREDRLLFDVQTAIAETFGLSSDAPGPGARRASEYLMQRYYWAAKTVTQLNTILLQNIEARLFPQPTVPKPVNERFNEVNGFIDIARDDTFETHPPAVLEIFVAMTERPDIKGMTARTTRALWHARNLIDADFRADPGNKANFLRILKAPVGLVHALRRMNDFGVLGRYLPNFRRIVGQMQHDLFHVYTVDQHIMMVVRNLRRFTMSEHAHEYPFCSQLIANFRDRWLLYVAALFHDIAKGRGGDHSELGRVDALDFCREHGLSNADTELVVFLVEQHLTMSQVAQKQDLSDPDVVQAFAGVVKDERHLTALYLLTVADIRGTSPKVWNAWKAKLLEDLYRITLRVLGGEPHSADRELRMRQQEALATLRLFGLPADAHEALWDQLDVVYFLRHDASDIAWQTRCLHDRIKSAKPVVKARLAPIGEGLQVTVYLKDQPDLFARICSYFDRKNFSILDAKIHTTRDGYALDTFLVTEENFAKHYRDIISLIEHELCELLGSNAPLPPPTRARLSRLSRHFPITPTVELRPDERGQYYLLSIAAHDRTGLLYAIANVLTRHRINLHTAKIMTLGERVEDVFLIDGPNLNNPRVQVQLETELLDALAI</sequence>
<dbReference type="SUPFAM" id="SSF81301">
    <property type="entry name" value="Nucleotidyltransferase"/>
    <property type="match status" value="1"/>
</dbReference>
<protein>
    <recommendedName>
        <fullName evidence="7">Bifunctional uridylyltransferase/uridylyl-removing enzyme</fullName>
        <shortName evidence="7">UTase/UR</shortName>
    </recommendedName>
    <alternativeName>
        <fullName evidence="7">Bifunctional [protein-PII] modification enzyme</fullName>
    </alternativeName>
    <alternativeName>
        <fullName evidence="7">Bifunctional nitrogen sensor protein</fullName>
    </alternativeName>
    <domain>
        <recommendedName>
            <fullName evidence="7">[Protein-PII] uridylyltransferase</fullName>
            <shortName evidence="7">PII uridylyltransferase</shortName>
            <shortName evidence="7">UTase</shortName>
            <ecNumber evidence="7">2.7.7.59</ecNumber>
        </recommendedName>
    </domain>
    <domain>
        <recommendedName>
            <fullName evidence="7">[Protein-PII]-UMP uridylyl-removing enzyme</fullName>
            <shortName evidence="7">UR</shortName>
            <ecNumber evidence="7">3.1.4.-</ecNumber>
        </recommendedName>
    </domain>
</protein>
<evidence type="ECO:0000313" key="11">
    <source>
        <dbReference type="Proteomes" id="UP001595665"/>
    </source>
</evidence>
<dbReference type="PIRSF" id="PIRSF006288">
    <property type="entry name" value="PII_uridyltransf"/>
    <property type="match status" value="1"/>
</dbReference>
<evidence type="ECO:0000259" key="8">
    <source>
        <dbReference type="PROSITE" id="PS51671"/>
    </source>
</evidence>
<dbReference type="RefSeq" id="WP_379734703.1">
    <property type="nucleotide sequence ID" value="NZ_JBHRVV010000001.1"/>
</dbReference>
<dbReference type="EC" id="3.1.4.-" evidence="7"/>
<keyword evidence="2 7" id="KW-0548">Nucleotidyltransferase</keyword>
<feature type="domain" description="ACT" evidence="8">
    <location>
        <begin position="791"/>
        <end position="859"/>
    </location>
</feature>
<evidence type="ECO:0000256" key="6">
    <source>
        <dbReference type="ARBA" id="ARBA00023268"/>
    </source>
</evidence>
<evidence type="ECO:0000256" key="1">
    <source>
        <dbReference type="ARBA" id="ARBA00022679"/>
    </source>
</evidence>
<keyword evidence="6 7" id="KW-0511">Multifunctional enzyme</keyword>
<dbReference type="InterPro" id="IPR043519">
    <property type="entry name" value="NT_sf"/>
</dbReference>
<dbReference type="CDD" id="cd04899">
    <property type="entry name" value="ACT_ACR-UUR-like_2"/>
    <property type="match status" value="1"/>
</dbReference>
<evidence type="ECO:0000313" key="10">
    <source>
        <dbReference type="EMBL" id="MFC3458242.1"/>
    </source>
</evidence>
<dbReference type="NCBIfam" id="NF002837">
    <property type="entry name" value="PRK03059.1"/>
    <property type="match status" value="1"/>
</dbReference>
<dbReference type="Proteomes" id="UP001595665">
    <property type="component" value="Unassembled WGS sequence"/>
</dbReference>
<name>A0ABV7PKN4_9BURK</name>
<feature type="region of interest" description="Uridylyltransferase" evidence="7">
    <location>
        <begin position="1"/>
        <end position="325"/>
    </location>
</feature>
<comment type="catalytic activity">
    <reaction evidence="7">
        <text>[protein-PII]-uridylyl-L-tyrosine + H2O = [protein-PII]-L-tyrosine + UMP + H(+)</text>
        <dbReference type="Rhea" id="RHEA:48600"/>
        <dbReference type="Rhea" id="RHEA-COMP:12147"/>
        <dbReference type="Rhea" id="RHEA-COMP:12148"/>
        <dbReference type="ChEBI" id="CHEBI:15377"/>
        <dbReference type="ChEBI" id="CHEBI:15378"/>
        <dbReference type="ChEBI" id="CHEBI:46858"/>
        <dbReference type="ChEBI" id="CHEBI:57865"/>
        <dbReference type="ChEBI" id="CHEBI:90602"/>
    </reaction>
</comment>
<keyword evidence="1 7" id="KW-0808">Transferase</keyword>
<dbReference type="NCBIfam" id="TIGR01693">
    <property type="entry name" value="UTase_glnD"/>
    <property type="match status" value="1"/>
</dbReference>
<dbReference type="GO" id="GO:0008773">
    <property type="term" value="F:[protein-PII] uridylyltransferase activity"/>
    <property type="evidence" value="ECO:0007669"/>
    <property type="project" value="UniProtKB-EC"/>
</dbReference>
<dbReference type="PANTHER" id="PTHR47320:SF1">
    <property type="entry name" value="BIFUNCTIONAL URIDYLYLTRANSFERASE_URIDYLYL-REMOVING ENZYME"/>
    <property type="match status" value="1"/>
</dbReference>
<dbReference type="EMBL" id="JBHRVV010000001">
    <property type="protein sequence ID" value="MFC3458242.1"/>
    <property type="molecule type" value="Genomic_DNA"/>
</dbReference>
<dbReference type="InterPro" id="IPR010043">
    <property type="entry name" value="UTase/UR"/>
</dbReference>
<dbReference type="InterPro" id="IPR003607">
    <property type="entry name" value="HD/PDEase_dom"/>
</dbReference>
<dbReference type="PROSITE" id="PS51831">
    <property type="entry name" value="HD"/>
    <property type="match status" value="1"/>
</dbReference>
<gene>
    <name evidence="7" type="primary">glnD</name>
    <name evidence="10" type="ORF">ACFOPH_08285</name>
</gene>
<evidence type="ECO:0000259" key="9">
    <source>
        <dbReference type="PROSITE" id="PS51831"/>
    </source>
</evidence>
<accession>A0ABV7PKN4</accession>
<dbReference type="PANTHER" id="PTHR47320">
    <property type="entry name" value="BIFUNCTIONAL URIDYLYLTRANSFERASE/URIDYLYL-REMOVING ENZYME"/>
    <property type="match status" value="1"/>
</dbReference>
<evidence type="ECO:0000256" key="2">
    <source>
        <dbReference type="ARBA" id="ARBA00022695"/>
    </source>
</evidence>
<dbReference type="Gene3D" id="1.10.3210.10">
    <property type="entry name" value="Hypothetical protein af1432"/>
    <property type="match status" value="1"/>
</dbReference>
<comment type="caution">
    <text evidence="7">Lacks conserved residue(s) required for the propagation of feature annotation.</text>
</comment>
<feature type="domain" description="HD" evidence="9">
    <location>
        <begin position="444"/>
        <end position="566"/>
    </location>
</feature>
<dbReference type="Gene3D" id="3.30.70.260">
    <property type="match status" value="1"/>
</dbReference>
<feature type="domain" description="ACT" evidence="8">
    <location>
        <begin position="683"/>
        <end position="763"/>
    </location>
</feature>
<dbReference type="InterPro" id="IPR002934">
    <property type="entry name" value="Polymerase_NTP_transf_dom"/>
</dbReference>
<dbReference type="SUPFAM" id="SSF81593">
    <property type="entry name" value="Nucleotidyltransferase substrate binding subunit/domain"/>
    <property type="match status" value="1"/>
</dbReference>
<dbReference type="Pfam" id="PF08335">
    <property type="entry name" value="GlnD_UR_UTase"/>
    <property type="match status" value="1"/>
</dbReference>
<dbReference type="SUPFAM" id="SSF109604">
    <property type="entry name" value="HD-domain/PDEase-like"/>
    <property type="match status" value="1"/>
</dbReference>